<keyword evidence="2" id="KW-1185">Reference proteome</keyword>
<dbReference type="Proteomes" id="UP000094578">
    <property type="component" value="Unassembled WGS sequence"/>
</dbReference>
<evidence type="ECO:0000313" key="1">
    <source>
        <dbReference type="EMBL" id="ODP29944.1"/>
    </source>
</evidence>
<dbReference type="STRING" id="1886670.PTI45_00719"/>
<proteinExistence type="predicted"/>
<sequence>MDAQEVIHQVQLSLTTKFPNVPFYRTDQHETEQPRIEYRLVSVDFTRERSDRFVRMYTLEIRYIPKTGESHDYQTESLFEALETIGHEDTLCRASELRWDTDDGIPRMRVNYPVRTVKPPLPGVLMGELDQHLRAVPQR</sequence>
<gene>
    <name evidence="1" type="ORF">PTI45_00719</name>
</gene>
<dbReference type="EMBL" id="MDER01000027">
    <property type="protein sequence ID" value="ODP29944.1"/>
    <property type="molecule type" value="Genomic_DNA"/>
</dbReference>
<comment type="caution">
    <text evidence="1">The sequence shown here is derived from an EMBL/GenBank/DDBJ whole genome shotgun (WGS) entry which is preliminary data.</text>
</comment>
<dbReference type="InterPro" id="IPR049254">
    <property type="entry name" value="Phage_tail_terminator"/>
</dbReference>
<dbReference type="AlphaFoldDB" id="A0A1E3L8G1"/>
<dbReference type="Pfam" id="PF20765">
    <property type="entry name" value="Phage_tail_terminator_8"/>
    <property type="match status" value="1"/>
</dbReference>
<protein>
    <submittedName>
        <fullName evidence="1">Uncharacterized protein</fullName>
    </submittedName>
</protein>
<name>A0A1E3L8G1_9BACL</name>
<accession>A0A1E3L8G1</accession>
<evidence type="ECO:0000313" key="2">
    <source>
        <dbReference type="Proteomes" id="UP000094578"/>
    </source>
</evidence>
<reference evidence="1 2" key="1">
    <citation type="submission" date="2016-08" db="EMBL/GenBank/DDBJ databases">
        <title>Genome sequencing of Paenibacillus sp. TI45-13ar, isolated from Korean traditional nuruk.</title>
        <authorList>
            <person name="Kim S.-J."/>
        </authorList>
    </citation>
    <scope>NUCLEOTIDE SEQUENCE [LARGE SCALE GENOMIC DNA]</scope>
    <source>
        <strain evidence="1 2">TI45-13ar</strain>
    </source>
</reference>
<organism evidence="1 2">
    <name type="scientific">Paenibacillus nuruki</name>
    <dbReference type="NCBI Taxonomy" id="1886670"/>
    <lineage>
        <taxon>Bacteria</taxon>
        <taxon>Bacillati</taxon>
        <taxon>Bacillota</taxon>
        <taxon>Bacilli</taxon>
        <taxon>Bacillales</taxon>
        <taxon>Paenibacillaceae</taxon>
        <taxon>Paenibacillus</taxon>
    </lineage>
</organism>
<dbReference type="RefSeq" id="WP_069326177.1">
    <property type="nucleotide sequence ID" value="NZ_MDER01000027.1"/>
</dbReference>